<evidence type="ECO:0000313" key="6">
    <source>
        <dbReference type="Proteomes" id="UP000595897"/>
    </source>
</evidence>
<organism evidence="5 6">
    <name type="scientific">Anaeromicropila herbilytica</name>
    <dbReference type="NCBI Taxonomy" id="2785025"/>
    <lineage>
        <taxon>Bacteria</taxon>
        <taxon>Bacillati</taxon>
        <taxon>Bacillota</taxon>
        <taxon>Clostridia</taxon>
        <taxon>Lachnospirales</taxon>
        <taxon>Lachnospiraceae</taxon>
        <taxon>Anaeromicropila</taxon>
    </lineage>
</organism>
<gene>
    <name evidence="5" type="ORF">bsdtb5_10500</name>
</gene>
<evidence type="ECO:0000259" key="4">
    <source>
        <dbReference type="PROSITE" id="PS50995"/>
    </source>
</evidence>
<dbReference type="AlphaFoldDB" id="A0A7R7EIE8"/>
<dbReference type="InterPro" id="IPR036390">
    <property type="entry name" value="WH_DNA-bd_sf"/>
</dbReference>
<accession>A0A7R7EIE8</accession>
<dbReference type="PANTHER" id="PTHR42756:SF1">
    <property type="entry name" value="TRANSCRIPTIONAL REPRESSOR OF EMRAB OPERON"/>
    <property type="match status" value="1"/>
</dbReference>
<proteinExistence type="predicted"/>
<dbReference type="PROSITE" id="PS50995">
    <property type="entry name" value="HTH_MARR_2"/>
    <property type="match status" value="1"/>
</dbReference>
<keyword evidence="3" id="KW-0804">Transcription</keyword>
<dbReference type="RefSeq" id="WP_271715017.1">
    <property type="nucleotide sequence ID" value="NZ_AP024169.1"/>
</dbReference>
<dbReference type="GO" id="GO:0003677">
    <property type="term" value="F:DNA binding"/>
    <property type="evidence" value="ECO:0007669"/>
    <property type="project" value="UniProtKB-KW"/>
</dbReference>
<keyword evidence="6" id="KW-1185">Reference proteome</keyword>
<dbReference type="PANTHER" id="PTHR42756">
    <property type="entry name" value="TRANSCRIPTIONAL REGULATOR, MARR"/>
    <property type="match status" value="1"/>
</dbReference>
<evidence type="ECO:0000256" key="2">
    <source>
        <dbReference type="ARBA" id="ARBA00023125"/>
    </source>
</evidence>
<sequence>MAITKNGGYLTLKIHLLNGRLFNRLLSNDGRALYNAEQGKIVSALWDKRPQTASELAQVTGLANSTLTLMLKRLEEEQGLIVSVQDEIDKRKKWFDLTQTGIEQEEVGNQVSDKLSSIFYAGFEDKEIEQLEGYLERILNNLETAMAEIPREDSTK</sequence>
<dbReference type="EMBL" id="AP024169">
    <property type="protein sequence ID" value="BCN29755.1"/>
    <property type="molecule type" value="Genomic_DNA"/>
</dbReference>
<keyword evidence="2" id="KW-0238">DNA-binding</keyword>
<protein>
    <submittedName>
        <fullName evidence="5">MarR family transcriptional regulator</fullName>
    </submittedName>
</protein>
<dbReference type="SMART" id="SM00347">
    <property type="entry name" value="HTH_MARR"/>
    <property type="match status" value="1"/>
</dbReference>
<evidence type="ECO:0000313" key="5">
    <source>
        <dbReference type="EMBL" id="BCN29755.1"/>
    </source>
</evidence>
<dbReference type="CDD" id="cd00090">
    <property type="entry name" value="HTH_ARSR"/>
    <property type="match status" value="1"/>
</dbReference>
<dbReference type="Proteomes" id="UP000595897">
    <property type="component" value="Chromosome"/>
</dbReference>
<dbReference type="Pfam" id="PF01047">
    <property type="entry name" value="MarR"/>
    <property type="match status" value="1"/>
</dbReference>
<keyword evidence="1" id="KW-0805">Transcription regulation</keyword>
<dbReference type="InterPro" id="IPR036388">
    <property type="entry name" value="WH-like_DNA-bd_sf"/>
</dbReference>
<dbReference type="InterPro" id="IPR011991">
    <property type="entry name" value="ArsR-like_HTH"/>
</dbReference>
<dbReference type="Gene3D" id="1.10.10.10">
    <property type="entry name" value="Winged helix-like DNA-binding domain superfamily/Winged helix DNA-binding domain"/>
    <property type="match status" value="1"/>
</dbReference>
<reference evidence="5 6" key="1">
    <citation type="submission" date="2020-11" db="EMBL/GenBank/DDBJ databases">
        <title>Draft genome sequencing of a Lachnospiraceae strain isolated from anoxic soil subjected to BSD treatment.</title>
        <authorList>
            <person name="Uek A."/>
            <person name="Tonouchi A."/>
        </authorList>
    </citation>
    <scope>NUCLEOTIDE SEQUENCE [LARGE SCALE GENOMIC DNA]</scope>
    <source>
        <strain evidence="5 6">TB5</strain>
    </source>
</reference>
<evidence type="ECO:0000256" key="3">
    <source>
        <dbReference type="ARBA" id="ARBA00023163"/>
    </source>
</evidence>
<evidence type="ECO:0000256" key="1">
    <source>
        <dbReference type="ARBA" id="ARBA00023015"/>
    </source>
</evidence>
<dbReference type="SUPFAM" id="SSF46785">
    <property type="entry name" value="Winged helix' DNA-binding domain"/>
    <property type="match status" value="1"/>
</dbReference>
<dbReference type="KEGG" id="ahb:bsdtb5_10500"/>
<dbReference type="GO" id="GO:0003700">
    <property type="term" value="F:DNA-binding transcription factor activity"/>
    <property type="evidence" value="ECO:0007669"/>
    <property type="project" value="InterPro"/>
</dbReference>
<feature type="domain" description="HTH marR-type" evidence="4">
    <location>
        <begin position="1"/>
        <end position="140"/>
    </location>
</feature>
<name>A0A7R7EIE8_9FIRM</name>
<dbReference type="InterPro" id="IPR000835">
    <property type="entry name" value="HTH_MarR-typ"/>
</dbReference>